<dbReference type="Proteomes" id="UP001066276">
    <property type="component" value="Chromosome 2_2"/>
</dbReference>
<proteinExistence type="predicted"/>
<gene>
    <name evidence="2" type="ORF">NDU88_001457</name>
</gene>
<accession>A0AAV7UST6</accession>
<keyword evidence="3" id="KW-1185">Reference proteome</keyword>
<feature type="region of interest" description="Disordered" evidence="1">
    <location>
        <begin position="1"/>
        <end position="24"/>
    </location>
</feature>
<comment type="caution">
    <text evidence="2">The sequence shown here is derived from an EMBL/GenBank/DDBJ whole genome shotgun (WGS) entry which is preliminary data.</text>
</comment>
<evidence type="ECO:0000313" key="2">
    <source>
        <dbReference type="EMBL" id="KAJ1192145.1"/>
    </source>
</evidence>
<sequence>MANNLPGVGALQKLPSPDPSEKRPATVALKVCGHLAKRGLPGGWSRVIPAPQTALRGREKEGKKKKNIIEKGLGTLSMPRTLGPRGETNSGAPEDLQCDSALEALLRG</sequence>
<protein>
    <submittedName>
        <fullName evidence="2">Uncharacterized protein</fullName>
    </submittedName>
</protein>
<dbReference type="AlphaFoldDB" id="A0AAV7UST6"/>
<reference evidence="2" key="1">
    <citation type="journal article" date="2022" name="bioRxiv">
        <title>Sequencing and chromosome-scale assembly of the giantPleurodeles waltlgenome.</title>
        <authorList>
            <person name="Brown T."/>
            <person name="Elewa A."/>
            <person name="Iarovenko S."/>
            <person name="Subramanian E."/>
            <person name="Araus A.J."/>
            <person name="Petzold A."/>
            <person name="Susuki M."/>
            <person name="Suzuki K.-i.T."/>
            <person name="Hayashi T."/>
            <person name="Toyoda A."/>
            <person name="Oliveira C."/>
            <person name="Osipova E."/>
            <person name="Leigh N.D."/>
            <person name="Simon A."/>
            <person name="Yun M.H."/>
        </authorList>
    </citation>
    <scope>NUCLEOTIDE SEQUENCE</scope>
    <source>
        <strain evidence="2">20211129_DDA</strain>
        <tissue evidence="2">Liver</tissue>
    </source>
</reference>
<organism evidence="2 3">
    <name type="scientific">Pleurodeles waltl</name>
    <name type="common">Iberian ribbed newt</name>
    <dbReference type="NCBI Taxonomy" id="8319"/>
    <lineage>
        <taxon>Eukaryota</taxon>
        <taxon>Metazoa</taxon>
        <taxon>Chordata</taxon>
        <taxon>Craniata</taxon>
        <taxon>Vertebrata</taxon>
        <taxon>Euteleostomi</taxon>
        <taxon>Amphibia</taxon>
        <taxon>Batrachia</taxon>
        <taxon>Caudata</taxon>
        <taxon>Salamandroidea</taxon>
        <taxon>Salamandridae</taxon>
        <taxon>Pleurodelinae</taxon>
        <taxon>Pleurodeles</taxon>
    </lineage>
</organism>
<name>A0AAV7UST6_PLEWA</name>
<evidence type="ECO:0000313" key="3">
    <source>
        <dbReference type="Proteomes" id="UP001066276"/>
    </source>
</evidence>
<evidence type="ECO:0000256" key="1">
    <source>
        <dbReference type="SAM" id="MobiDB-lite"/>
    </source>
</evidence>
<dbReference type="EMBL" id="JANPWB010000004">
    <property type="protein sequence ID" value="KAJ1192145.1"/>
    <property type="molecule type" value="Genomic_DNA"/>
</dbReference>
<feature type="region of interest" description="Disordered" evidence="1">
    <location>
        <begin position="76"/>
        <end position="99"/>
    </location>
</feature>